<protein>
    <recommendedName>
        <fullName evidence="5">Transcriptional regulator</fullName>
    </recommendedName>
</protein>
<gene>
    <name evidence="1" type="ORF">JJW18_10975</name>
    <name evidence="2" type="ORF">JJW19_00225</name>
</gene>
<comment type="caution">
    <text evidence="1">The sequence shown here is derived from an EMBL/GenBank/DDBJ whole genome shotgun (WGS) entry which is preliminary data.</text>
</comment>
<proteinExistence type="predicted"/>
<keyword evidence="3" id="KW-1185">Reference proteome</keyword>
<evidence type="ECO:0000313" key="1">
    <source>
        <dbReference type="EMBL" id="MBM9913998.1"/>
    </source>
</evidence>
<evidence type="ECO:0000313" key="3">
    <source>
        <dbReference type="Proteomes" id="UP000749453"/>
    </source>
</evidence>
<dbReference type="RefSeq" id="WP_065427947.1">
    <property type="nucleotide sequence ID" value="NZ_JAFFTA010000017.1"/>
</dbReference>
<dbReference type="AlphaFoldDB" id="A0AAW4GI84"/>
<reference evidence="3" key="1">
    <citation type="submission" date="2021-01" db="EMBL/GenBank/DDBJ databases">
        <title>Stenotrophomonas maltophilia.</title>
        <authorList>
            <person name="Yu Y."/>
        </authorList>
    </citation>
    <scope>NUCLEOTIDE SEQUENCE [LARGE SCALE GENOMIC DNA]</scope>
    <source>
        <strain evidence="3">As-6</strain>
    </source>
</reference>
<dbReference type="Proteomes" id="UP000784064">
    <property type="component" value="Unassembled WGS sequence"/>
</dbReference>
<dbReference type="EMBL" id="JAFFTA010000017">
    <property type="protein sequence ID" value="MBM9913998.1"/>
    <property type="molecule type" value="Genomic_DNA"/>
</dbReference>
<name>A0AAW4GI84_9GAMM</name>
<reference evidence="1" key="2">
    <citation type="submission" date="2021-01" db="EMBL/GenBank/DDBJ databases">
        <authorList>
            <person name="Yu Y."/>
        </authorList>
    </citation>
    <scope>NUCLEOTIDE SEQUENCE</scope>
    <source>
        <strain evidence="1">As-5</strain>
        <strain evidence="2">As-6</strain>
    </source>
</reference>
<accession>A0AAW4GI84</accession>
<evidence type="ECO:0000313" key="4">
    <source>
        <dbReference type="Proteomes" id="UP000784064"/>
    </source>
</evidence>
<dbReference type="EMBL" id="JAFFTB010000001">
    <property type="protein sequence ID" value="MBM9936556.1"/>
    <property type="molecule type" value="Genomic_DNA"/>
</dbReference>
<organism evidence="1 4">
    <name type="scientific">Stenotrophomonas lactitubi</name>
    <dbReference type="NCBI Taxonomy" id="2045214"/>
    <lineage>
        <taxon>Bacteria</taxon>
        <taxon>Pseudomonadati</taxon>
        <taxon>Pseudomonadota</taxon>
        <taxon>Gammaproteobacteria</taxon>
        <taxon>Lysobacterales</taxon>
        <taxon>Lysobacteraceae</taxon>
        <taxon>Stenotrophomonas</taxon>
    </lineage>
</organism>
<evidence type="ECO:0000313" key="2">
    <source>
        <dbReference type="EMBL" id="MBM9936556.1"/>
    </source>
</evidence>
<dbReference type="Proteomes" id="UP000749453">
    <property type="component" value="Unassembled WGS sequence"/>
</dbReference>
<sequence>MNRHPRQAFRPQDFFLTPQPVAQVPGTMDFREAVSVMVGQMLETAHAAGLDRYEVAARASRLTGQHVSKAMLDGYTAPSRQTFNIPLWLAPVLEVVCNSADLAGWQADTIGGQLLLGADTLDAEIGRLERQRASSMKRLRALRNLSERSGG</sequence>
<evidence type="ECO:0008006" key="5">
    <source>
        <dbReference type="Google" id="ProtNLM"/>
    </source>
</evidence>